<comment type="caution">
    <text evidence="2">The sequence shown here is derived from an EMBL/GenBank/DDBJ whole genome shotgun (WGS) entry which is preliminary data.</text>
</comment>
<proteinExistence type="predicted"/>
<dbReference type="Proteomes" id="UP001054945">
    <property type="component" value="Unassembled WGS sequence"/>
</dbReference>
<name>A0AAV4WP45_CAEEX</name>
<gene>
    <name evidence="2" type="ORF">CEXT_639131</name>
</gene>
<reference evidence="2 3" key="1">
    <citation type="submission" date="2021-06" db="EMBL/GenBank/DDBJ databases">
        <title>Caerostris extrusa draft genome.</title>
        <authorList>
            <person name="Kono N."/>
            <person name="Arakawa K."/>
        </authorList>
    </citation>
    <scope>NUCLEOTIDE SEQUENCE [LARGE SCALE GENOMIC DNA]</scope>
</reference>
<accession>A0AAV4WP45</accession>
<dbReference type="AlphaFoldDB" id="A0AAV4WP45"/>
<evidence type="ECO:0000313" key="3">
    <source>
        <dbReference type="Proteomes" id="UP001054945"/>
    </source>
</evidence>
<feature type="region of interest" description="Disordered" evidence="1">
    <location>
        <begin position="28"/>
        <end position="59"/>
    </location>
</feature>
<evidence type="ECO:0000313" key="2">
    <source>
        <dbReference type="EMBL" id="GIY83624.1"/>
    </source>
</evidence>
<evidence type="ECO:0000256" key="1">
    <source>
        <dbReference type="SAM" id="MobiDB-lite"/>
    </source>
</evidence>
<organism evidence="2 3">
    <name type="scientific">Caerostris extrusa</name>
    <name type="common">Bark spider</name>
    <name type="synonym">Caerostris bankana</name>
    <dbReference type="NCBI Taxonomy" id="172846"/>
    <lineage>
        <taxon>Eukaryota</taxon>
        <taxon>Metazoa</taxon>
        <taxon>Ecdysozoa</taxon>
        <taxon>Arthropoda</taxon>
        <taxon>Chelicerata</taxon>
        <taxon>Arachnida</taxon>
        <taxon>Araneae</taxon>
        <taxon>Araneomorphae</taxon>
        <taxon>Entelegynae</taxon>
        <taxon>Araneoidea</taxon>
        <taxon>Araneidae</taxon>
        <taxon>Caerostris</taxon>
    </lineage>
</organism>
<sequence length="80" mass="8874">MRRSYSLELLNLSCGHVTGRKEFIKDSRATGRRGGGGWSVRVTEASLSRDPDKEPTGSAPRFFHGILLHINLRPKSVGRP</sequence>
<keyword evidence="3" id="KW-1185">Reference proteome</keyword>
<dbReference type="EMBL" id="BPLR01016405">
    <property type="protein sequence ID" value="GIY83624.1"/>
    <property type="molecule type" value="Genomic_DNA"/>
</dbReference>
<protein>
    <submittedName>
        <fullName evidence="2">Uncharacterized protein</fullName>
    </submittedName>
</protein>